<evidence type="ECO:0000313" key="12">
    <source>
        <dbReference type="EMBL" id="PHT47877.1"/>
    </source>
</evidence>
<evidence type="ECO:0000256" key="4">
    <source>
        <dbReference type="ARBA" id="ARBA00022737"/>
    </source>
</evidence>
<keyword evidence="13" id="KW-1185">Reference proteome</keyword>
<feature type="domain" description="Disease resistance protein winged helix" evidence="11">
    <location>
        <begin position="231"/>
        <end position="279"/>
    </location>
</feature>
<dbReference type="Gene3D" id="3.40.50.300">
    <property type="entry name" value="P-loop containing nucleotide triphosphate hydrolases"/>
    <property type="match status" value="1"/>
</dbReference>
<dbReference type="InterPro" id="IPR044974">
    <property type="entry name" value="Disease_R_plants"/>
</dbReference>
<dbReference type="Proteomes" id="UP000224567">
    <property type="component" value="Unassembled WGS sequence"/>
</dbReference>
<dbReference type="InterPro" id="IPR002182">
    <property type="entry name" value="NB-ARC"/>
</dbReference>
<dbReference type="InterPro" id="IPR027417">
    <property type="entry name" value="P-loop_NTPase"/>
</dbReference>
<gene>
    <name evidence="12" type="ORF">CQW23_12085</name>
</gene>
<dbReference type="GO" id="GO:0016020">
    <property type="term" value="C:membrane"/>
    <property type="evidence" value="ECO:0007669"/>
    <property type="project" value="UniProtKB-SubCell"/>
</dbReference>
<dbReference type="PANTHER" id="PTHR23155">
    <property type="entry name" value="DISEASE RESISTANCE PROTEIN RP"/>
    <property type="match status" value="1"/>
</dbReference>
<dbReference type="Pfam" id="PF23559">
    <property type="entry name" value="WHD_DRP"/>
    <property type="match status" value="1"/>
</dbReference>
<dbReference type="InterPro" id="IPR036388">
    <property type="entry name" value="WH-like_DNA-bd_sf"/>
</dbReference>
<protein>
    <submittedName>
        <fullName evidence="12">Uncharacterized protein</fullName>
    </submittedName>
</protein>
<comment type="caution">
    <text evidence="12">The sequence shown here is derived from an EMBL/GenBank/DDBJ whole genome shotgun (WGS) entry which is preliminary data.</text>
</comment>
<keyword evidence="4" id="KW-0677">Repeat</keyword>
<reference evidence="12 13" key="1">
    <citation type="journal article" date="2017" name="Genome Biol.">
        <title>New reference genome sequences of hot pepper reveal the massive evolution of plant disease-resistance genes by retroduplication.</title>
        <authorList>
            <person name="Kim S."/>
            <person name="Park J."/>
            <person name="Yeom S.I."/>
            <person name="Kim Y.M."/>
            <person name="Seo E."/>
            <person name="Kim K.T."/>
            <person name="Kim M.S."/>
            <person name="Lee J.M."/>
            <person name="Cheong K."/>
            <person name="Shin H.S."/>
            <person name="Kim S.B."/>
            <person name="Han K."/>
            <person name="Lee J."/>
            <person name="Park M."/>
            <person name="Lee H.A."/>
            <person name="Lee H.Y."/>
            <person name="Lee Y."/>
            <person name="Oh S."/>
            <person name="Lee J.H."/>
            <person name="Choi E."/>
            <person name="Choi E."/>
            <person name="Lee S.E."/>
            <person name="Jeon J."/>
            <person name="Kim H."/>
            <person name="Choi G."/>
            <person name="Song H."/>
            <person name="Lee J."/>
            <person name="Lee S.C."/>
            <person name="Kwon J.K."/>
            <person name="Lee H.Y."/>
            <person name="Koo N."/>
            <person name="Hong Y."/>
            <person name="Kim R.W."/>
            <person name="Kang W.H."/>
            <person name="Huh J.H."/>
            <person name="Kang B.C."/>
            <person name="Yang T.J."/>
            <person name="Lee Y.H."/>
            <person name="Bennetzen J.L."/>
            <person name="Choi D."/>
        </authorList>
    </citation>
    <scope>NUCLEOTIDE SEQUENCE [LARGE SCALE GENOMIC DNA]</scope>
    <source>
        <strain evidence="13">cv. PBC81</strain>
    </source>
</reference>
<evidence type="ECO:0000256" key="5">
    <source>
        <dbReference type="ARBA" id="ARBA00022741"/>
    </source>
</evidence>
<evidence type="ECO:0000256" key="9">
    <source>
        <dbReference type="ARBA" id="ARBA00023136"/>
    </source>
</evidence>
<dbReference type="OrthoDB" id="646178at2759"/>
<dbReference type="InterPro" id="IPR058922">
    <property type="entry name" value="WHD_DRP"/>
</dbReference>
<evidence type="ECO:0000259" key="11">
    <source>
        <dbReference type="Pfam" id="PF23559"/>
    </source>
</evidence>
<evidence type="ECO:0000256" key="7">
    <source>
        <dbReference type="ARBA" id="ARBA00022840"/>
    </source>
</evidence>
<sequence>MPGLGKTTLARKIYNDPKIPRQFFSCVWVFIRQSCVKGDILLNILKGFTKRIEEFHDKNEAEIAEEIRDHVAIGGKCLIVLDDVWDSDVVDFVKTVFPENNRGHRIMMTTRHVDIARSVNIDPHNLKFLNQEKSFRLLENRAFGVSRCPVELVEHREAIVEKYNGVPLTIVVIAGALRGSTSKIDWKVVKENVGKHLIEEDKLQRCLNVVGLSYYHLTDDRKVCFLYFGAFPQGFDIPSWKLICLWIAQGIIMSNLPGSNIEDIAKCYLNYFANRNLVIVTEKRVLDVESLRFGFSKEFTDYST</sequence>
<proteinExistence type="inferred from homology"/>
<dbReference type="PANTHER" id="PTHR23155:SF1193">
    <property type="entry name" value="DISEASE RESISTANCE PROTEIN RPP13-RELATED"/>
    <property type="match status" value="1"/>
</dbReference>
<dbReference type="GO" id="GO:0005524">
    <property type="term" value="F:ATP binding"/>
    <property type="evidence" value="ECO:0007669"/>
    <property type="project" value="UniProtKB-KW"/>
</dbReference>
<evidence type="ECO:0000256" key="3">
    <source>
        <dbReference type="ARBA" id="ARBA00022614"/>
    </source>
</evidence>
<accession>A0A2G2WRL7</accession>
<keyword evidence="8" id="KW-0175">Coiled coil</keyword>
<dbReference type="InterPro" id="IPR042197">
    <property type="entry name" value="Apaf_helical"/>
</dbReference>
<dbReference type="Gene3D" id="1.10.8.430">
    <property type="entry name" value="Helical domain of apoptotic protease-activating factors"/>
    <property type="match status" value="1"/>
</dbReference>
<evidence type="ECO:0000256" key="1">
    <source>
        <dbReference type="ARBA" id="ARBA00004170"/>
    </source>
</evidence>
<keyword evidence="9" id="KW-0472">Membrane</keyword>
<keyword evidence="6" id="KW-0611">Plant defense</keyword>
<dbReference type="GO" id="GO:0043531">
    <property type="term" value="F:ADP binding"/>
    <property type="evidence" value="ECO:0007669"/>
    <property type="project" value="InterPro"/>
</dbReference>
<dbReference type="EMBL" id="MLFT02000005">
    <property type="protein sequence ID" value="PHT47877.1"/>
    <property type="molecule type" value="Genomic_DNA"/>
</dbReference>
<keyword evidence="7" id="KW-0067">ATP-binding</keyword>
<evidence type="ECO:0000256" key="2">
    <source>
        <dbReference type="ARBA" id="ARBA00008894"/>
    </source>
</evidence>
<comment type="subcellular location">
    <subcellularLocation>
        <location evidence="1">Membrane</location>
        <topology evidence="1">Peripheral membrane protein</topology>
    </subcellularLocation>
</comment>
<evidence type="ECO:0000256" key="6">
    <source>
        <dbReference type="ARBA" id="ARBA00022821"/>
    </source>
</evidence>
<organism evidence="12 13">
    <name type="scientific">Capsicum baccatum</name>
    <name type="common">Peruvian pepper</name>
    <dbReference type="NCBI Taxonomy" id="33114"/>
    <lineage>
        <taxon>Eukaryota</taxon>
        <taxon>Viridiplantae</taxon>
        <taxon>Streptophyta</taxon>
        <taxon>Embryophyta</taxon>
        <taxon>Tracheophyta</taxon>
        <taxon>Spermatophyta</taxon>
        <taxon>Magnoliopsida</taxon>
        <taxon>eudicotyledons</taxon>
        <taxon>Gunneridae</taxon>
        <taxon>Pentapetalae</taxon>
        <taxon>asterids</taxon>
        <taxon>lamiids</taxon>
        <taxon>Solanales</taxon>
        <taxon>Solanaceae</taxon>
        <taxon>Solanoideae</taxon>
        <taxon>Capsiceae</taxon>
        <taxon>Capsicum</taxon>
    </lineage>
</organism>
<evidence type="ECO:0000259" key="10">
    <source>
        <dbReference type="Pfam" id="PF00931"/>
    </source>
</evidence>
<evidence type="ECO:0000256" key="8">
    <source>
        <dbReference type="ARBA" id="ARBA00023054"/>
    </source>
</evidence>
<feature type="domain" description="NB-ARC" evidence="10">
    <location>
        <begin position="1"/>
        <end position="143"/>
    </location>
</feature>
<name>A0A2G2WRL7_CAPBA</name>
<dbReference type="Pfam" id="PF00931">
    <property type="entry name" value="NB-ARC"/>
    <property type="match status" value="1"/>
</dbReference>
<dbReference type="AlphaFoldDB" id="A0A2G2WRL7"/>
<dbReference type="SUPFAM" id="SSF52540">
    <property type="entry name" value="P-loop containing nucleoside triphosphate hydrolases"/>
    <property type="match status" value="1"/>
</dbReference>
<comment type="similarity">
    <text evidence="2">Belongs to the disease resistance NB-LRR family.</text>
</comment>
<dbReference type="GO" id="GO:0098542">
    <property type="term" value="P:defense response to other organism"/>
    <property type="evidence" value="ECO:0007669"/>
    <property type="project" value="TreeGrafter"/>
</dbReference>
<keyword evidence="3" id="KW-0433">Leucine-rich repeat</keyword>
<keyword evidence="5" id="KW-0547">Nucleotide-binding</keyword>
<evidence type="ECO:0000313" key="13">
    <source>
        <dbReference type="Proteomes" id="UP000224567"/>
    </source>
</evidence>
<reference evidence="13" key="2">
    <citation type="journal article" date="2017" name="J. Anim. Genet.">
        <title>Multiple reference genome sequences of hot pepper reveal the massive evolution of plant disease resistance genes by retroduplication.</title>
        <authorList>
            <person name="Kim S."/>
            <person name="Park J."/>
            <person name="Yeom S.-I."/>
            <person name="Kim Y.-M."/>
            <person name="Seo E."/>
            <person name="Kim K.-T."/>
            <person name="Kim M.-S."/>
            <person name="Lee J.M."/>
            <person name="Cheong K."/>
            <person name="Shin H.-S."/>
            <person name="Kim S.-B."/>
            <person name="Han K."/>
            <person name="Lee J."/>
            <person name="Park M."/>
            <person name="Lee H.-A."/>
            <person name="Lee H.-Y."/>
            <person name="Lee Y."/>
            <person name="Oh S."/>
            <person name="Lee J.H."/>
            <person name="Choi E."/>
            <person name="Choi E."/>
            <person name="Lee S.E."/>
            <person name="Jeon J."/>
            <person name="Kim H."/>
            <person name="Choi G."/>
            <person name="Song H."/>
            <person name="Lee J."/>
            <person name="Lee S.-C."/>
            <person name="Kwon J.-K."/>
            <person name="Lee H.-Y."/>
            <person name="Koo N."/>
            <person name="Hong Y."/>
            <person name="Kim R.W."/>
            <person name="Kang W.-H."/>
            <person name="Huh J.H."/>
            <person name="Kang B.-C."/>
            <person name="Yang T.-J."/>
            <person name="Lee Y.-H."/>
            <person name="Bennetzen J.L."/>
            <person name="Choi D."/>
        </authorList>
    </citation>
    <scope>NUCLEOTIDE SEQUENCE [LARGE SCALE GENOMIC DNA]</scope>
    <source>
        <strain evidence="13">cv. PBC81</strain>
    </source>
</reference>
<dbReference type="Gene3D" id="1.10.10.10">
    <property type="entry name" value="Winged helix-like DNA-binding domain superfamily/Winged helix DNA-binding domain"/>
    <property type="match status" value="1"/>
</dbReference>